<protein>
    <submittedName>
        <fullName evidence="2">Nucleotidyltransferase domain-containing protein</fullName>
    </submittedName>
</protein>
<sequence>MYTHHKQSLDKFVETLQSDPNLLAVITTGSIAKGTAKETSDIDVYLLVTDQEFEERKKTNALAFTNHEVCNYEDGYIDVKIINMRFLELAAEKGSEPTRASFTGSQAYYSVVSGLNELLTKIPVYPEQNRNQNIKDFQAQVMLYGYYFAGEAVKKNNPYLLSQVVSNLVLFGSRIILAHNRILFPCHKSMMAEVEKSPEKPDTFIGLSHELLLNPTHEKCMELTQVILDFRELELSTEQAVSLFIQNNEWNWMDQSPPLQDR</sequence>
<gene>
    <name evidence="2" type="ORF">SAMN04487969_101171</name>
</gene>
<dbReference type="InterPro" id="IPR043519">
    <property type="entry name" value="NT_sf"/>
</dbReference>
<reference evidence="3" key="1">
    <citation type="submission" date="2016-10" db="EMBL/GenBank/DDBJ databases">
        <authorList>
            <person name="Varghese N."/>
            <person name="Submissions S."/>
        </authorList>
    </citation>
    <scope>NUCLEOTIDE SEQUENCE [LARGE SCALE GENOMIC DNA]</scope>
    <source>
        <strain evidence="3">CGMCC 1.10223</strain>
    </source>
</reference>
<dbReference type="AlphaFoldDB" id="A0A1I1Y353"/>
<dbReference type="Pfam" id="PF01909">
    <property type="entry name" value="NTP_transf_2"/>
    <property type="match status" value="1"/>
</dbReference>
<dbReference type="OrthoDB" id="192359at2"/>
<evidence type="ECO:0000313" key="3">
    <source>
        <dbReference type="Proteomes" id="UP000183410"/>
    </source>
</evidence>
<organism evidence="2 3">
    <name type="scientific">Paenibacillus algorifonticola</name>
    <dbReference type="NCBI Taxonomy" id="684063"/>
    <lineage>
        <taxon>Bacteria</taxon>
        <taxon>Bacillati</taxon>
        <taxon>Bacillota</taxon>
        <taxon>Bacilli</taxon>
        <taxon>Bacillales</taxon>
        <taxon>Paenibacillaceae</taxon>
        <taxon>Paenibacillus</taxon>
    </lineage>
</organism>
<feature type="domain" description="Polymerase nucleotidyl transferase" evidence="1">
    <location>
        <begin position="10"/>
        <end position="57"/>
    </location>
</feature>
<dbReference type="Gene3D" id="3.30.460.10">
    <property type="entry name" value="Beta Polymerase, domain 2"/>
    <property type="match status" value="1"/>
</dbReference>
<evidence type="ECO:0000259" key="1">
    <source>
        <dbReference type="Pfam" id="PF01909"/>
    </source>
</evidence>
<keyword evidence="3" id="KW-1185">Reference proteome</keyword>
<dbReference type="GO" id="GO:0016779">
    <property type="term" value="F:nucleotidyltransferase activity"/>
    <property type="evidence" value="ECO:0007669"/>
    <property type="project" value="InterPro"/>
</dbReference>
<dbReference type="RefSeq" id="WP_046230508.1">
    <property type="nucleotide sequence ID" value="NZ_FONN01000001.1"/>
</dbReference>
<dbReference type="CDD" id="cd05403">
    <property type="entry name" value="NT_KNTase_like"/>
    <property type="match status" value="1"/>
</dbReference>
<evidence type="ECO:0000313" key="2">
    <source>
        <dbReference type="EMBL" id="SFE12220.1"/>
    </source>
</evidence>
<keyword evidence="2" id="KW-0808">Transferase</keyword>
<dbReference type="EMBL" id="FONN01000001">
    <property type="protein sequence ID" value="SFE12220.1"/>
    <property type="molecule type" value="Genomic_DNA"/>
</dbReference>
<accession>A0A1I1Y353</accession>
<dbReference type="SUPFAM" id="SSF81301">
    <property type="entry name" value="Nucleotidyltransferase"/>
    <property type="match status" value="1"/>
</dbReference>
<dbReference type="InterPro" id="IPR002934">
    <property type="entry name" value="Polymerase_NTP_transf_dom"/>
</dbReference>
<name>A0A1I1Y353_9BACL</name>
<proteinExistence type="predicted"/>
<dbReference type="Proteomes" id="UP000183410">
    <property type="component" value="Unassembled WGS sequence"/>
</dbReference>